<organism evidence="2 3">
    <name type="scientific">Trichogramma kaykai</name>
    <dbReference type="NCBI Taxonomy" id="54128"/>
    <lineage>
        <taxon>Eukaryota</taxon>
        <taxon>Metazoa</taxon>
        <taxon>Ecdysozoa</taxon>
        <taxon>Arthropoda</taxon>
        <taxon>Hexapoda</taxon>
        <taxon>Insecta</taxon>
        <taxon>Pterygota</taxon>
        <taxon>Neoptera</taxon>
        <taxon>Endopterygota</taxon>
        <taxon>Hymenoptera</taxon>
        <taxon>Apocrita</taxon>
        <taxon>Proctotrupomorpha</taxon>
        <taxon>Chalcidoidea</taxon>
        <taxon>Trichogrammatidae</taxon>
        <taxon>Trichogramma</taxon>
    </lineage>
</organism>
<dbReference type="EMBL" id="JBJJXI010000043">
    <property type="protein sequence ID" value="KAL3401763.1"/>
    <property type="molecule type" value="Genomic_DNA"/>
</dbReference>
<reference evidence="2 3" key="1">
    <citation type="journal article" date="2024" name="bioRxiv">
        <title>A reference genome for Trichogramma kaykai: A tiny desert-dwelling parasitoid wasp with competing sex-ratio distorters.</title>
        <authorList>
            <person name="Culotta J."/>
            <person name="Lindsey A.R."/>
        </authorList>
    </citation>
    <scope>NUCLEOTIDE SEQUENCE [LARGE SCALE GENOMIC DNA]</scope>
    <source>
        <strain evidence="2 3">KSX58</strain>
    </source>
</reference>
<dbReference type="FunFam" id="3.40.50.150:FF:000725">
    <property type="entry name" value="Glutathione S-transferase, C-terminal domain-containing"/>
    <property type="match status" value="1"/>
</dbReference>
<dbReference type="InterPro" id="IPR025714">
    <property type="entry name" value="Methyltranfer_dom"/>
</dbReference>
<accession>A0ABD2X9M5</accession>
<comment type="caution">
    <text evidence="2">The sequence shown here is derived from an EMBL/GenBank/DDBJ whole genome shotgun (WGS) entry which is preliminary data.</text>
</comment>
<sequence>MAKIYLRAFGSGELSHVPIETLVALFTIKYCDSNVEIFLVESEKKDSEYIYLVDLAMFQYKFIKFDDISKISRACELPNLELDEKNCIAGLCGTLRQIIKNILIDSPDHSSRSLLGFKEQCLSACSEASIWTKFCEIDIVSMVGCKLTEDKENMIPLSLAKFENHMSQPVKLHNLFKYTMSKKFAGDNVTKDRKVLPEHTFAEGLSLTLADVIIFVCIHIYFISIDRTLVSDKLPLTIKWYENMLTDEKIMKSLEVLSNECIRLCKSVSSYSLPCIENYSLYKSDPKRYKPKNRIYTHQKDIDNSLEKIRSGNIQFGIDKLFAQDQKIDWSSIPLDATPQGGDLPNKRLKRKFEQLESLCKPILKLSKKGDIIVDFCSGGGHLGILVAYLLPDCKLILLENKALSMQKAKERVGRLGLKNVIFYQCNLDYFKGNFNIGACLHACGVATDLVLQQCIKRNAAFVCCPCCYGSIQDCSHIVYPRSQLFENVLEKRNYFNLVHGSDQTHDTKNVKTKQGYECMTIVDTDRKVQAEESGYKVYLNKLTPETCSPKNHLLIGWPYKLNYRFCN</sequence>
<proteinExistence type="predicted"/>
<name>A0ABD2X9M5_9HYME</name>
<protein>
    <recommendedName>
        <fullName evidence="1">Methyltransferase domain-containing protein</fullName>
    </recommendedName>
</protein>
<dbReference type="PANTHER" id="PTHR13369:SF0">
    <property type="entry name" value="GLUTATHIONE S-TRANSFERASE C-TERMINAL DOMAIN-CONTAINING PROTEIN"/>
    <property type="match status" value="1"/>
</dbReference>
<dbReference type="InterPro" id="IPR029063">
    <property type="entry name" value="SAM-dependent_MTases_sf"/>
</dbReference>
<dbReference type="Pfam" id="PF13679">
    <property type="entry name" value="Methyltransf_32"/>
    <property type="match status" value="1"/>
</dbReference>
<evidence type="ECO:0000259" key="1">
    <source>
        <dbReference type="Pfam" id="PF13679"/>
    </source>
</evidence>
<dbReference type="Proteomes" id="UP001627154">
    <property type="component" value="Unassembled WGS sequence"/>
</dbReference>
<dbReference type="PANTHER" id="PTHR13369">
    <property type="match status" value="1"/>
</dbReference>
<dbReference type="SUPFAM" id="SSF53335">
    <property type="entry name" value="S-adenosyl-L-methionine-dependent methyltransferases"/>
    <property type="match status" value="1"/>
</dbReference>
<gene>
    <name evidence="2" type="ORF">TKK_005119</name>
</gene>
<keyword evidence="3" id="KW-1185">Reference proteome</keyword>
<evidence type="ECO:0000313" key="3">
    <source>
        <dbReference type="Proteomes" id="UP001627154"/>
    </source>
</evidence>
<evidence type="ECO:0000313" key="2">
    <source>
        <dbReference type="EMBL" id="KAL3401763.1"/>
    </source>
</evidence>
<feature type="domain" description="Methyltransferase" evidence="1">
    <location>
        <begin position="352"/>
        <end position="473"/>
    </location>
</feature>
<dbReference type="Gene3D" id="3.40.50.150">
    <property type="entry name" value="Vaccinia Virus protein VP39"/>
    <property type="match status" value="1"/>
</dbReference>
<dbReference type="AlphaFoldDB" id="A0ABD2X9M5"/>